<keyword evidence="2" id="KW-0813">Transport</keyword>
<dbReference type="AlphaFoldDB" id="A0A8J6U1G9"/>
<evidence type="ECO:0000256" key="1">
    <source>
        <dbReference type="ARBA" id="ARBA00005417"/>
    </source>
</evidence>
<dbReference type="RefSeq" id="WP_188166360.1">
    <property type="nucleotide sequence ID" value="NZ_JACVVX010000008.1"/>
</dbReference>
<evidence type="ECO:0000313" key="6">
    <source>
        <dbReference type="EMBL" id="MBD0416921.1"/>
    </source>
</evidence>
<evidence type="ECO:0000256" key="4">
    <source>
        <dbReference type="ARBA" id="ARBA00022840"/>
    </source>
</evidence>
<dbReference type="PANTHER" id="PTHR43553:SF24">
    <property type="entry name" value="ENERGY-COUPLING FACTOR TRANSPORTER ATP-BINDING PROTEIN ECFA1"/>
    <property type="match status" value="1"/>
</dbReference>
<evidence type="ECO:0000259" key="5">
    <source>
        <dbReference type="PROSITE" id="PS50893"/>
    </source>
</evidence>
<dbReference type="Gene3D" id="3.40.50.300">
    <property type="entry name" value="P-loop containing nucleotide triphosphate hydrolases"/>
    <property type="match status" value="1"/>
</dbReference>
<dbReference type="InterPro" id="IPR003593">
    <property type="entry name" value="AAA+_ATPase"/>
</dbReference>
<dbReference type="EMBL" id="JACVVX010000008">
    <property type="protein sequence ID" value="MBD0416921.1"/>
    <property type="molecule type" value="Genomic_DNA"/>
</dbReference>
<keyword evidence="4 6" id="KW-0067">ATP-binding</keyword>
<reference evidence="6" key="1">
    <citation type="submission" date="2020-09" db="EMBL/GenBank/DDBJ databases">
        <title>Genome seq and assembly of Tianweitania sp.</title>
        <authorList>
            <person name="Chhetri G."/>
        </authorList>
    </citation>
    <scope>NUCLEOTIDE SEQUENCE</scope>
    <source>
        <strain evidence="6">Rool2</strain>
    </source>
</reference>
<sequence>MDILFSDCTVRFGARVALHPLSLRLEGRRVGVIGLNGSGKTTFARLINGLTLPNEGRVTVNGVDIAAEPERARMEAGFVFQNPQNQLIMPIVSEDILFGLRARGAKGAEAEARMATTLSRFGIEALERRRVHELSGGEMQLAAMASVCALHPRILVLDEPTNQLDLRNRRLVLNAIETMDEDAVVITHDLDFALRLPRLLLFHEGQLLADGAPEDTIALYRKIAEC</sequence>
<name>A0A8J6U1G9_9HYPH</name>
<evidence type="ECO:0000313" key="7">
    <source>
        <dbReference type="Proteomes" id="UP000643405"/>
    </source>
</evidence>
<evidence type="ECO:0000256" key="2">
    <source>
        <dbReference type="ARBA" id="ARBA00022448"/>
    </source>
</evidence>
<dbReference type="Proteomes" id="UP000643405">
    <property type="component" value="Unassembled WGS sequence"/>
</dbReference>
<evidence type="ECO:0000256" key="3">
    <source>
        <dbReference type="ARBA" id="ARBA00022741"/>
    </source>
</evidence>
<keyword evidence="3" id="KW-0547">Nucleotide-binding</keyword>
<accession>A0A8J6U1G9</accession>
<organism evidence="6 7">
    <name type="scientific">Oryzicola mucosus</name>
    <dbReference type="NCBI Taxonomy" id="2767425"/>
    <lineage>
        <taxon>Bacteria</taxon>
        <taxon>Pseudomonadati</taxon>
        <taxon>Pseudomonadota</taxon>
        <taxon>Alphaproteobacteria</taxon>
        <taxon>Hyphomicrobiales</taxon>
        <taxon>Phyllobacteriaceae</taxon>
        <taxon>Oryzicola</taxon>
    </lineage>
</organism>
<comment type="similarity">
    <text evidence="1">Belongs to the ABC transporter superfamily.</text>
</comment>
<dbReference type="InterPro" id="IPR003439">
    <property type="entry name" value="ABC_transporter-like_ATP-bd"/>
</dbReference>
<dbReference type="InterPro" id="IPR015856">
    <property type="entry name" value="ABC_transpr_CbiO/EcfA_su"/>
</dbReference>
<feature type="domain" description="ABC transporter" evidence="5">
    <location>
        <begin position="3"/>
        <end position="226"/>
    </location>
</feature>
<keyword evidence="7" id="KW-1185">Reference proteome</keyword>
<dbReference type="SUPFAM" id="SSF52540">
    <property type="entry name" value="P-loop containing nucleoside triphosphate hydrolases"/>
    <property type="match status" value="1"/>
</dbReference>
<dbReference type="GO" id="GO:0042626">
    <property type="term" value="F:ATPase-coupled transmembrane transporter activity"/>
    <property type="evidence" value="ECO:0007669"/>
    <property type="project" value="TreeGrafter"/>
</dbReference>
<gene>
    <name evidence="6" type="ORF">ICI42_19915</name>
</gene>
<dbReference type="InterPro" id="IPR050095">
    <property type="entry name" value="ECF_ABC_transporter_ATP-bd"/>
</dbReference>
<dbReference type="PANTHER" id="PTHR43553">
    <property type="entry name" value="HEAVY METAL TRANSPORTER"/>
    <property type="match status" value="1"/>
</dbReference>
<proteinExistence type="inferred from homology"/>
<dbReference type="Pfam" id="PF00005">
    <property type="entry name" value="ABC_tran"/>
    <property type="match status" value="1"/>
</dbReference>
<dbReference type="GO" id="GO:0005524">
    <property type="term" value="F:ATP binding"/>
    <property type="evidence" value="ECO:0007669"/>
    <property type="project" value="UniProtKB-KW"/>
</dbReference>
<dbReference type="GO" id="GO:0016887">
    <property type="term" value="F:ATP hydrolysis activity"/>
    <property type="evidence" value="ECO:0007669"/>
    <property type="project" value="InterPro"/>
</dbReference>
<dbReference type="CDD" id="cd03225">
    <property type="entry name" value="ABC_cobalt_CbiO_domain1"/>
    <property type="match status" value="1"/>
</dbReference>
<protein>
    <submittedName>
        <fullName evidence="6">ABC transporter ATP-binding protein</fullName>
    </submittedName>
</protein>
<dbReference type="PROSITE" id="PS50893">
    <property type="entry name" value="ABC_TRANSPORTER_2"/>
    <property type="match status" value="1"/>
</dbReference>
<dbReference type="GO" id="GO:0043190">
    <property type="term" value="C:ATP-binding cassette (ABC) transporter complex"/>
    <property type="evidence" value="ECO:0007669"/>
    <property type="project" value="TreeGrafter"/>
</dbReference>
<dbReference type="InterPro" id="IPR027417">
    <property type="entry name" value="P-loop_NTPase"/>
</dbReference>
<dbReference type="SMART" id="SM00382">
    <property type="entry name" value="AAA"/>
    <property type="match status" value="1"/>
</dbReference>
<comment type="caution">
    <text evidence="6">The sequence shown here is derived from an EMBL/GenBank/DDBJ whole genome shotgun (WGS) entry which is preliminary data.</text>
</comment>